<name>A0A9P2YFH7_MICAE</name>
<proteinExistence type="predicted"/>
<reference evidence="2" key="1">
    <citation type="submission" date="2017-12" db="EMBL/GenBank/DDBJ databases">
        <title>Improved Draft Genome Sequence of Microcystis aeruginosa NIES-298, a Microcystin-Producing Cyanobacterium from Lake Kasumigaura, Japan.</title>
        <authorList>
            <person name="Yamaguchi H."/>
            <person name="Suzuki S."/>
            <person name="Kawachi M."/>
        </authorList>
    </citation>
    <scope>NUCLEOTIDE SEQUENCE [LARGE SCALE GENOMIC DNA]</scope>
    <source>
        <strain evidence="2">NIES-298</strain>
    </source>
</reference>
<evidence type="ECO:0008006" key="3">
    <source>
        <dbReference type="Google" id="ProtNLM"/>
    </source>
</evidence>
<organism evidence="1 2">
    <name type="scientific">Microcystis aeruginosa NIES-298</name>
    <dbReference type="NCBI Taxonomy" id="449468"/>
    <lineage>
        <taxon>Bacteria</taxon>
        <taxon>Bacillati</taxon>
        <taxon>Cyanobacteriota</taxon>
        <taxon>Cyanophyceae</taxon>
        <taxon>Oscillatoriophycideae</taxon>
        <taxon>Chroococcales</taxon>
        <taxon>Microcystaceae</taxon>
        <taxon>Microcystis</taxon>
    </lineage>
</organism>
<evidence type="ECO:0000313" key="2">
    <source>
        <dbReference type="Proteomes" id="UP000236321"/>
    </source>
</evidence>
<evidence type="ECO:0000313" key="1">
    <source>
        <dbReference type="EMBL" id="GBD51211.1"/>
    </source>
</evidence>
<dbReference type="AlphaFoldDB" id="A0A9P2YFH7"/>
<sequence>MSTPFLVKDINLGAFSSYPGSLTVLGNTLFFIVDDNVNGYKLWKSDGTVAGTVAVADIRSRPNLTAVGNTLFFAARDGLTVRNCGKATARRLVRFWSKISAPVPLGPSPAI</sequence>
<dbReference type="Proteomes" id="UP000236321">
    <property type="component" value="Unassembled WGS sequence"/>
</dbReference>
<gene>
    <name evidence="1" type="ORF">BGM30_03040</name>
</gene>
<protein>
    <recommendedName>
        <fullName evidence="3">Hyalin</fullName>
    </recommendedName>
</protein>
<accession>A0A9P2YFH7</accession>
<dbReference type="RefSeq" id="WP_162205047.1">
    <property type="nucleotide sequence ID" value="NZ_BEYQ01000001.1"/>
</dbReference>
<comment type="caution">
    <text evidence="1">The sequence shown here is derived from an EMBL/GenBank/DDBJ whole genome shotgun (WGS) entry which is preliminary data.</text>
</comment>
<dbReference type="EMBL" id="BEYQ01000001">
    <property type="protein sequence ID" value="GBD51211.1"/>
    <property type="molecule type" value="Genomic_DNA"/>
</dbReference>